<name>A0A284RS97_ARMOS</name>
<reference evidence="2" key="1">
    <citation type="journal article" date="2017" name="Nat. Ecol. Evol.">
        <title>Genome expansion and lineage-specific genetic innovations in the forest pathogenic fungi Armillaria.</title>
        <authorList>
            <person name="Sipos G."/>
            <person name="Prasanna A.N."/>
            <person name="Walter M.C."/>
            <person name="O'Connor E."/>
            <person name="Balint B."/>
            <person name="Krizsan K."/>
            <person name="Kiss B."/>
            <person name="Hess J."/>
            <person name="Varga T."/>
            <person name="Slot J."/>
            <person name="Riley R."/>
            <person name="Boka B."/>
            <person name="Rigling D."/>
            <person name="Barry K."/>
            <person name="Lee J."/>
            <person name="Mihaltcheva S."/>
            <person name="LaButti K."/>
            <person name="Lipzen A."/>
            <person name="Waldron R."/>
            <person name="Moloney N.M."/>
            <person name="Sperisen C."/>
            <person name="Kredics L."/>
            <person name="Vagvoelgyi C."/>
            <person name="Patrignani A."/>
            <person name="Fitzpatrick D."/>
            <person name="Nagy I."/>
            <person name="Doyle S."/>
            <person name="Anderson J.B."/>
            <person name="Grigoriev I.V."/>
            <person name="Gueldener U."/>
            <person name="Muensterkoetter M."/>
            <person name="Nagy L.G."/>
        </authorList>
    </citation>
    <scope>NUCLEOTIDE SEQUENCE [LARGE SCALE GENOMIC DNA]</scope>
    <source>
        <strain evidence="2">C18/9</strain>
    </source>
</reference>
<evidence type="ECO:0000313" key="2">
    <source>
        <dbReference type="Proteomes" id="UP000219338"/>
    </source>
</evidence>
<dbReference type="STRING" id="47428.A0A284RS97"/>
<keyword evidence="2" id="KW-1185">Reference proteome</keyword>
<gene>
    <name evidence="1" type="ORF">ARMOST_15048</name>
</gene>
<dbReference type="OMA" id="HREWRIF"/>
<dbReference type="OrthoDB" id="2634326at2759"/>
<evidence type="ECO:0000313" key="1">
    <source>
        <dbReference type="EMBL" id="SJL11642.1"/>
    </source>
</evidence>
<dbReference type="Proteomes" id="UP000219338">
    <property type="component" value="Unassembled WGS sequence"/>
</dbReference>
<dbReference type="EMBL" id="FUEG01000014">
    <property type="protein sequence ID" value="SJL11642.1"/>
    <property type="molecule type" value="Genomic_DNA"/>
</dbReference>
<organism evidence="1 2">
    <name type="scientific">Armillaria ostoyae</name>
    <name type="common">Armillaria root rot fungus</name>
    <dbReference type="NCBI Taxonomy" id="47428"/>
    <lineage>
        <taxon>Eukaryota</taxon>
        <taxon>Fungi</taxon>
        <taxon>Dikarya</taxon>
        <taxon>Basidiomycota</taxon>
        <taxon>Agaricomycotina</taxon>
        <taxon>Agaricomycetes</taxon>
        <taxon>Agaricomycetidae</taxon>
        <taxon>Agaricales</taxon>
        <taxon>Marasmiineae</taxon>
        <taxon>Physalacriaceae</taxon>
        <taxon>Armillaria</taxon>
    </lineage>
</organism>
<protein>
    <submittedName>
        <fullName evidence="1">Uncharacterized protein</fullName>
    </submittedName>
</protein>
<proteinExistence type="predicted"/>
<sequence>MLSLPTEDWTPLPTDWTPSQVRGNSSLLLHKKAPNLPLRAFDGKVGHVLDGIDSFIITPNSSLIPKPPLGSNREVYMRENFRYGHDDPLQWPQAYVEQFPHLACIRWVAPADPKDIFHSLYRGLTKYDFVECDPNSLVEGVGLLRRSSFLKLQAACNVVVESMKSVDGSASVSRSMRGHLSVIELLLGRLHALPTSYLRVCLTFTETQRVALELRAFVEYMTVFKPLMDSPETDAPAMPVDTGLMGSYVHDATVLQRFFKAGIPVWRIVDMKDLPGTRVDCIDDYATSPYPLGPCPLRLSSVFVGSSRDAEKYRKIQEFVLHSCRWTDPFALASPIILSRPDVPLTVASSSTSRYSPYRKNMRPQSANSHKLVDSQHSLLPPLVEPWRRGLLAVNANPSRCHSSGRPQPTAIPRESQYAFPRPDIIASLTTEEKVNSFLISWLRLRTPLFARLTVTERVPPNLYHQEWRTVLALGFLKAAGENNGLATRRRQEVTKIMEGYTEFPLRADNNASTVFWREKAYDALTIEERMEILWELAEVNFRCEFRALHQRATVNASATVQALDVFRCFPNGRQLPGQIDVGSANHGVAHHLWLQRAPYIFAMKRLMKTWSGNHPAFLDLVKSSGWTEDDFLSMENSIAAHYCDTFFLYFGRAPVLPRQLAHLTSESYVPEPRDRVATSRSGVYLDIEEWI</sequence>
<accession>A0A284RS97</accession>
<dbReference type="AlphaFoldDB" id="A0A284RS97"/>